<dbReference type="InterPro" id="IPR024031">
    <property type="entry name" value="MSMEG_5819/OxyR"/>
</dbReference>
<evidence type="ECO:0000256" key="1">
    <source>
        <dbReference type="ARBA" id="ARBA00023002"/>
    </source>
</evidence>
<dbReference type="PANTHER" id="PTHR35176:SF6">
    <property type="entry name" value="HEME OXYGENASE HI_0854-RELATED"/>
    <property type="match status" value="1"/>
</dbReference>
<dbReference type="InterPro" id="IPR052019">
    <property type="entry name" value="F420H2_bilvrd_red/Heme_oxyg"/>
</dbReference>
<evidence type="ECO:0000259" key="2">
    <source>
        <dbReference type="Pfam" id="PF01243"/>
    </source>
</evidence>
<evidence type="ECO:0000313" key="4">
    <source>
        <dbReference type="Proteomes" id="UP001597097"/>
    </source>
</evidence>
<sequence length="141" mass="15070">MTAFTEAEISYLTSQPLGRFATVGAGGGPHVTPVGVFYDPETEVIVIGSVADMVASKKFRDARARPDVALVVDDLASVDPWTPRGIEIRGLAETHLDGGEKLGERLGAGFPFDAAWIGIRPRRVLTWGLDGDTYALSARDV</sequence>
<name>A0ABW4GFH7_9ACTN</name>
<dbReference type="GO" id="GO:0016491">
    <property type="term" value="F:oxidoreductase activity"/>
    <property type="evidence" value="ECO:0007669"/>
    <property type="project" value="UniProtKB-KW"/>
</dbReference>
<evidence type="ECO:0000313" key="3">
    <source>
        <dbReference type="EMBL" id="MFD1541431.1"/>
    </source>
</evidence>
<accession>A0ABW4GFH7</accession>
<organism evidence="3 4">
    <name type="scientific">Nonomuraea guangzhouensis</name>
    <dbReference type="NCBI Taxonomy" id="1291555"/>
    <lineage>
        <taxon>Bacteria</taxon>
        <taxon>Bacillati</taxon>
        <taxon>Actinomycetota</taxon>
        <taxon>Actinomycetes</taxon>
        <taxon>Streptosporangiales</taxon>
        <taxon>Streptosporangiaceae</taxon>
        <taxon>Nonomuraea</taxon>
    </lineage>
</organism>
<dbReference type="Proteomes" id="UP001597097">
    <property type="component" value="Unassembled WGS sequence"/>
</dbReference>
<protein>
    <submittedName>
        <fullName evidence="3">PPOX class F420-dependent oxidoreductase</fullName>
        <ecNumber evidence="3">1.-.-.-</ecNumber>
    </submittedName>
</protein>
<dbReference type="PANTHER" id="PTHR35176">
    <property type="entry name" value="HEME OXYGENASE HI_0854-RELATED"/>
    <property type="match status" value="1"/>
</dbReference>
<comment type="caution">
    <text evidence="3">The sequence shown here is derived from an EMBL/GenBank/DDBJ whole genome shotgun (WGS) entry which is preliminary data.</text>
</comment>
<dbReference type="Pfam" id="PF01243">
    <property type="entry name" value="PNPOx_N"/>
    <property type="match status" value="1"/>
</dbReference>
<keyword evidence="1 3" id="KW-0560">Oxidoreductase</keyword>
<dbReference type="NCBIfam" id="TIGR04023">
    <property type="entry name" value="PPOX_MSMEG_5819"/>
    <property type="match status" value="1"/>
</dbReference>
<reference evidence="4" key="1">
    <citation type="journal article" date="2019" name="Int. J. Syst. Evol. Microbiol.">
        <title>The Global Catalogue of Microorganisms (GCM) 10K type strain sequencing project: providing services to taxonomists for standard genome sequencing and annotation.</title>
        <authorList>
            <consortium name="The Broad Institute Genomics Platform"/>
            <consortium name="The Broad Institute Genome Sequencing Center for Infectious Disease"/>
            <person name="Wu L."/>
            <person name="Ma J."/>
        </authorList>
    </citation>
    <scope>NUCLEOTIDE SEQUENCE [LARGE SCALE GENOMIC DNA]</scope>
    <source>
        <strain evidence="4">CGMCC 1.15399</strain>
    </source>
</reference>
<proteinExistence type="predicted"/>
<dbReference type="EMBL" id="JBHUCM010000027">
    <property type="protein sequence ID" value="MFD1541431.1"/>
    <property type="molecule type" value="Genomic_DNA"/>
</dbReference>
<gene>
    <name evidence="3" type="ORF">ACFSJ0_30555</name>
</gene>
<keyword evidence="4" id="KW-1185">Reference proteome</keyword>
<feature type="domain" description="Pyridoxamine 5'-phosphate oxidase N-terminal" evidence="2">
    <location>
        <begin position="11"/>
        <end position="122"/>
    </location>
</feature>
<dbReference type="EC" id="1.-.-.-" evidence="3"/>
<dbReference type="RefSeq" id="WP_219537501.1">
    <property type="nucleotide sequence ID" value="NZ_JAHKRM010000038.1"/>
</dbReference>
<dbReference type="InterPro" id="IPR011576">
    <property type="entry name" value="Pyridox_Oxase_N"/>
</dbReference>